<organism evidence="3 4">
    <name type="scientific">Diaporthe ampelina</name>
    <dbReference type="NCBI Taxonomy" id="1214573"/>
    <lineage>
        <taxon>Eukaryota</taxon>
        <taxon>Fungi</taxon>
        <taxon>Dikarya</taxon>
        <taxon>Ascomycota</taxon>
        <taxon>Pezizomycotina</taxon>
        <taxon>Sordariomycetes</taxon>
        <taxon>Sordariomycetidae</taxon>
        <taxon>Diaporthales</taxon>
        <taxon>Diaporthaceae</taxon>
        <taxon>Diaporthe</taxon>
    </lineage>
</organism>
<proteinExistence type="predicted"/>
<reference evidence="3 4" key="1">
    <citation type="submission" date="2015-05" db="EMBL/GenBank/DDBJ databases">
        <title>Distinctive expansion of gene families associated with plant cell wall degradation and secondary metabolism in the genomes of grapevine trunk pathogens.</title>
        <authorList>
            <person name="Lawrence D.P."/>
            <person name="Travadon R."/>
            <person name="Rolshausen P.E."/>
            <person name="Baumgartner K."/>
        </authorList>
    </citation>
    <scope>NUCLEOTIDE SEQUENCE [LARGE SCALE GENOMIC DNA]</scope>
    <source>
        <strain evidence="3">DA912</strain>
    </source>
</reference>
<dbReference type="AlphaFoldDB" id="A0A0G2F797"/>
<evidence type="ECO:0000256" key="1">
    <source>
        <dbReference type="SAM" id="MobiDB-lite"/>
    </source>
</evidence>
<keyword evidence="4" id="KW-1185">Reference proteome</keyword>
<comment type="caution">
    <text evidence="3">The sequence shown here is derived from an EMBL/GenBank/DDBJ whole genome shotgun (WGS) entry which is preliminary data.</text>
</comment>
<dbReference type="GO" id="GO:0006145">
    <property type="term" value="P:purine nucleobase catabolic process"/>
    <property type="evidence" value="ECO:0007669"/>
    <property type="project" value="TreeGrafter"/>
</dbReference>
<dbReference type="InterPro" id="IPR032466">
    <property type="entry name" value="Metal_Hydrolase"/>
</dbReference>
<dbReference type="OrthoDB" id="10258955at2759"/>
<dbReference type="Proteomes" id="UP000034680">
    <property type="component" value="Unassembled WGS sequence"/>
</dbReference>
<evidence type="ECO:0000313" key="4">
    <source>
        <dbReference type="Proteomes" id="UP000034680"/>
    </source>
</evidence>
<name>A0A0G2F797_9PEZI</name>
<dbReference type="InterPro" id="IPR050138">
    <property type="entry name" value="DHOase/Allantoinase_Hydrolase"/>
</dbReference>
<accession>A0A0G2F797</accession>
<dbReference type="PANTHER" id="PTHR43668:SF5">
    <property type="entry name" value="AMIDOHYDROLASE 3 DOMAIN-CONTAINING PROTEIN"/>
    <property type="match status" value="1"/>
</dbReference>
<dbReference type="Pfam" id="PF01979">
    <property type="entry name" value="Amidohydro_1"/>
    <property type="match status" value="1"/>
</dbReference>
<dbReference type="SUPFAM" id="SSF51338">
    <property type="entry name" value="Composite domain of metallo-dependent hydrolases"/>
    <property type="match status" value="1"/>
</dbReference>
<evidence type="ECO:0000259" key="2">
    <source>
        <dbReference type="Pfam" id="PF01979"/>
    </source>
</evidence>
<dbReference type="InterPro" id="IPR011059">
    <property type="entry name" value="Metal-dep_hydrolase_composite"/>
</dbReference>
<gene>
    <name evidence="3" type="ORF">UCDDA912_g09983</name>
</gene>
<dbReference type="GO" id="GO:0004038">
    <property type="term" value="F:allantoinase activity"/>
    <property type="evidence" value="ECO:0007669"/>
    <property type="project" value="TreeGrafter"/>
</dbReference>
<dbReference type="GO" id="GO:0005737">
    <property type="term" value="C:cytoplasm"/>
    <property type="evidence" value="ECO:0007669"/>
    <property type="project" value="TreeGrafter"/>
</dbReference>
<dbReference type="EMBL" id="LCUC01000537">
    <property type="protein sequence ID" value="KKY30086.1"/>
    <property type="molecule type" value="Genomic_DNA"/>
</dbReference>
<feature type="domain" description="Amidohydrolase-related" evidence="2">
    <location>
        <begin position="345"/>
        <end position="434"/>
    </location>
</feature>
<dbReference type="Gene3D" id="3.20.20.140">
    <property type="entry name" value="Metal-dependent hydrolases"/>
    <property type="match status" value="2"/>
</dbReference>
<reference evidence="3 4" key="2">
    <citation type="submission" date="2015-05" db="EMBL/GenBank/DDBJ databases">
        <authorList>
            <person name="Morales-Cruz A."/>
            <person name="Amrine K.C."/>
            <person name="Cantu D."/>
        </authorList>
    </citation>
    <scope>NUCLEOTIDE SEQUENCE [LARGE SCALE GENOMIC DNA]</scope>
    <source>
        <strain evidence="3">DA912</strain>
    </source>
</reference>
<dbReference type="PANTHER" id="PTHR43668">
    <property type="entry name" value="ALLANTOINASE"/>
    <property type="match status" value="1"/>
</dbReference>
<sequence>MLYSCMSNPKDRGQNPRWNAASGQNHTVVLRNATLFDGTDFSEDAVDITFSRGLITSVTPSGRAAPAPAGAEEVQLQGAHVTPGLIDMHSHHLVEDWPAVSEIADGNEMFGGLGPLTPFVRVLDSMKAYDVATRLVASGGVTSSLIIPGSANIMGGEGAVVKNAWRPGPNAEFVVEELLLEHGLPPSERRRYMKMACGENPIGVYKHTRMGNAWELRKWLARARELVDKQDGWCEAAGGAGSARERASLLAEKGGFPEELELDSTVGMLRGQVAMHNHCYEPEDFETMLRISHEFGFRVRAFHHAISAWQVPEMLKEYGENLTIATFAEFALYKKEAYAASLEAGKILNDHDIPVAYKSDHSMEDLSSKYLLLQSAVGHSFGLPADKALQAVTSVPAASLEIDDRVGYVRAGYDADVVVWDSHPLSIGATPRQVFIDGVATLDPAQVEASSAHVVVARGTDAHRGAGKPAMRATIAHEEREKLCSGSQDQSRGFVISGITRSFLDEFPEFLATATRGVPAQDNLTMVLADGKVACLGTAVDCRAAATGLRGSHDEKGVTSIQLQNGHLSRGLIAVTSSLGIAEISMIPATGDGIVKTAGSEGGATGDASNVGHAKYGVSLGGGKSRSKTFARARLGGVTRAVQAPITEGGLVVGVSTGMRTGVESTLLNGGLFQEDVAMHVALGEDAKVNVGAVSVAIEKLRGLIRAGGKNGSKGSGESEGDEDPWVLVANGSLPLVIKADSNHDIQQVILLKKDYPSVSAVILGGHEAPLFAEEIAKAKIPLIFTGTRPGPDSWTKKDSPPGPPLGRSPADILSEAGVFYAVAINTDGGPPGDARIQSLALEASWTAKYAGLSDHEALQLVSSNVEEILGLEKSGDVVVWEGNPLQFGTPVLAFQAQRGGRLEVGSCWPNDADE</sequence>
<dbReference type="SUPFAM" id="SSF51556">
    <property type="entry name" value="Metallo-dependent hydrolases"/>
    <property type="match status" value="2"/>
</dbReference>
<feature type="region of interest" description="Disordered" evidence="1">
    <location>
        <begin position="1"/>
        <end position="20"/>
    </location>
</feature>
<protein>
    <submittedName>
        <fullName evidence="3">Putative carbohydrate esterase family 9 protein</fullName>
    </submittedName>
</protein>
<evidence type="ECO:0000313" key="3">
    <source>
        <dbReference type="EMBL" id="KKY30086.1"/>
    </source>
</evidence>
<dbReference type="InterPro" id="IPR006680">
    <property type="entry name" value="Amidohydro-rel"/>
</dbReference>